<dbReference type="InterPro" id="IPR013538">
    <property type="entry name" value="ASHA1/2-like_C"/>
</dbReference>
<dbReference type="EMBL" id="BAAAZC010000025">
    <property type="protein sequence ID" value="GAA3980713.1"/>
    <property type="molecule type" value="Genomic_DNA"/>
</dbReference>
<comment type="caution">
    <text evidence="3">The sequence shown here is derived from an EMBL/GenBank/DDBJ whole genome shotgun (WGS) entry which is preliminary data.</text>
</comment>
<dbReference type="SUPFAM" id="SSF55961">
    <property type="entry name" value="Bet v1-like"/>
    <property type="match status" value="1"/>
</dbReference>
<proteinExistence type="inferred from homology"/>
<organism evidence="3 4">
    <name type="scientific">Mucilaginibacter dorajii</name>
    <dbReference type="NCBI Taxonomy" id="692994"/>
    <lineage>
        <taxon>Bacteria</taxon>
        <taxon>Pseudomonadati</taxon>
        <taxon>Bacteroidota</taxon>
        <taxon>Sphingobacteriia</taxon>
        <taxon>Sphingobacteriales</taxon>
        <taxon>Sphingobacteriaceae</taxon>
        <taxon>Mucilaginibacter</taxon>
    </lineage>
</organism>
<feature type="domain" description="Activator of Hsp90 ATPase homologue 1/2-like C-terminal" evidence="2">
    <location>
        <begin position="13"/>
        <end position="138"/>
    </location>
</feature>
<dbReference type="Pfam" id="PF08327">
    <property type="entry name" value="AHSA1"/>
    <property type="match status" value="1"/>
</dbReference>
<evidence type="ECO:0000313" key="4">
    <source>
        <dbReference type="Proteomes" id="UP001500742"/>
    </source>
</evidence>
<dbReference type="Gene3D" id="3.30.530.20">
    <property type="match status" value="1"/>
</dbReference>
<dbReference type="Proteomes" id="UP001500742">
    <property type="component" value="Unassembled WGS sequence"/>
</dbReference>
<sequence>MSAEPFVIERTYNAPIDKVWDAITNPDKMREWYFNVSDFKTEVGFEFEFTGGDDIKEYRHLCCVTKVVPGTTIAYSWQYDEYEGYSEVTWELFPDGDGTRLKLTHSGLETFPNLPSFKRENFVGGWTHITGISLKEYLDKE</sequence>
<protein>
    <recommendedName>
        <fullName evidence="2">Activator of Hsp90 ATPase homologue 1/2-like C-terminal domain-containing protein</fullName>
    </recommendedName>
</protein>
<keyword evidence="4" id="KW-1185">Reference proteome</keyword>
<evidence type="ECO:0000259" key="2">
    <source>
        <dbReference type="Pfam" id="PF08327"/>
    </source>
</evidence>
<reference evidence="4" key="1">
    <citation type="journal article" date="2019" name="Int. J. Syst. Evol. Microbiol.">
        <title>The Global Catalogue of Microorganisms (GCM) 10K type strain sequencing project: providing services to taxonomists for standard genome sequencing and annotation.</title>
        <authorList>
            <consortium name="The Broad Institute Genomics Platform"/>
            <consortium name="The Broad Institute Genome Sequencing Center for Infectious Disease"/>
            <person name="Wu L."/>
            <person name="Ma J."/>
        </authorList>
    </citation>
    <scope>NUCLEOTIDE SEQUENCE [LARGE SCALE GENOMIC DNA]</scope>
    <source>
        <strain evidence="4">JCM 16601</strain>
    </source>
</reference>
<evidence type="ECO:0000256" key="1">
    <source>
        <dbReference type="ARBA" id="ARBA00006817"/>
    </source>
</evidence>
<dbReference type="CDD" id="cd07814">
    <property type="entry name" value="SRPBCC_CalC_Aha1-like"/>
    <property type="match status" value="1"/>
</dbReference>
<dbReference type="RefSeq" id="WP_259088373.1">
    <property type="nucleotide sequence ID" value="NZ_BAAAZC010000025.1"/>
</dbReference>
<accession>A0ABP7QDJ0</accession>
<gene>
    <name evidence="3" type="ORF">GCM10022210_35000</name>
</gene>
<comment type="similarity">
    <text evidence="1">Belongs to the AHA1 family.</text>
</comment>
<evidence type="ECO:0000313" key="3">
    <source>
        <dbReference type="EMBL" id="GAA3980713.1"/>
    </source>
</evidence>
<dbReference type="InterPro" id="IPR023393">
    <property type="entry name" value="START-like_dom_sf"/>
</dbReference>
<name>A0ABP7QDJ0_9SPHI</name>